<keyword evidence="1" id="KW-0472">Membrane</keyword>
<evidence type="ECO:0000256" key="1">
    <source>
        <dbReference type="SAM" id="Phobius"/>
    </source>
</evidence>
<dbReference type="AlphaFoldDB" id="A0A975M3I1"/>
<protein>
    <submittedName>
        <fullName evidence="2">Uncharacterized protein</fullName>
    </submittedName>
</protein>
<evidence type="ECO:0000313" key="3">
    <source>
        <dbReference type="Proteomes" id="UP000676885"/>
    </source>
</evidence>
<dbReference type="EMBL" id="CP076022">
    <property type="protein sequence ID" value="QWC08786.1"/>
    <property type="molecule type" value="Genomic_DNA"/>
</dbReference>
<feature type="transmembrane region" description="Helical" evidence="1">
    <location>
        <begin position="30"/>
        <end position="56"/>
    </location>
</feature>
<feature type="transmembrane region" description="Helical" evidence="1">
    <location>
        <begin position="106"/>
        <end position="131"/>
    </location>
</feature>
<dbReference type="RefSeq" id="WP_210228992.1">
    <property type="nucleotide sequence ID" value="NZ_CP076022.1"/>
</dbReference>
<accession>A0A975M3I1</accession>
<organism evidence="2 3">
    <name type="scientific">Arthrobacter jiangjiafuii</name>
    <dbReference type="NCBI Taxonomy" id="2817475"/>
    <lineage>
        <taxon>Bacteria</taxon>
        <taxon>Bacillati</taxon>
        <taxon>Actinomycetota</taxon>
        <taxon>Actinomycetes</taxon>
        <taxon>Micrococcales</taxon>
        <taxon>Micrococcaceae</taxon>
        <taxon>Arthrobacter</taxon>
    </lineage>
</organism>
<keyword evidence="3" id="KW-1185">Reference proteome</keyword>
<gene>
    <name evidence="2" type="ORF">KKR91_09515</name>
</gene>
<keyword evidence="1" id="KW-0812">Transmembrane</keyword>
<dbReference type="KEGG" id="ajg:KKR91_09515"/>
<dbReference type="Proteomes" id="UP000676885">
    <property type="component" value="Chromosome"/>
</dbReference>
<reference evidence="2 3" key="1">
    <citation type="submission" date="2021-05" db="EMBL/GenBank/DDBJ databases">
        <title>Novel species in genus Arthrobacter.</title>
        <authorList>
            <person name="Zhang G."/>
        </authorList>
    </citation>
    <scope>NUCLEOTIDE SEQUENCE [LARGE SCALE GENOMIC DNA]</scope>
    <source>
        <strain evidence="3">zg-ZUI227</strain>
    </source>
</reference>
<keyword evidence="1" id="KW-1133">Transmembrane helix</keyword>
<evidence type="ECO:0000313" key="2">
    <source>
        <dbReference type="EMBL" id="QWC08786.1"/>
    </source>
</evidence>
<sequence>MYQQPPPLAYGQQPQWPDPVHRPKRPAAELGVLIGGSVLILVVGGLTMALGLFAWAGIFLVPEYSNAPRDEAADRFLASVLFPGPVVALAAAWAGYGILRRLSLRVAGLVLFGAVLLAWLVILTVVAGPVLL</sequence>
<feature type="transmembrane region" description="Helical" evidence="1">
    <location>
        <begin position="76"/>
        <end position="99"/>
    </location>
</feature>
<name>A0A975M3I1_9MICC</name>
<proteinExistence type="predicted"/>